<evidence type="ECO:0000313" key="1">
    <source>
        <dbReference type="EMBL" id="GAA4407908.1"/>
    </source>
</evidence>
<accession>A0ABP8KJB6</accession>
<dbReference type="InterPro" id="IPR014718">
    <property type="entry name" value="GH-type_carb-bd"/>
</dbReference>
<gene>
    <name evidence="1" type="ORF">GCM10023147_51960</name>
</gene>
<reference evidence="2" key="1">
    <citation type="journal article" date="2019" name="Int. J. Syst. Evol. Microbiol.">
        <title>The Global Catalogue of Microorganisms (GCM) 10K type strain sequencing project: providing services to taxonomists for standard genome sequencing and annotation.</title>
        <authorList>
            <consortium name="The Broad Institute Genomics Platform"/>
            <consortium name="The Broad Institute Genome Sequencing Center for Infectious Disease"/>
            <person name="Wu L."/>
            <person name="Ma J."/>
        </authorList>
    </citation>
    <scope>NUCLEOTIDE SEQUENCE [LARGE SCALE GENOMIC DNA]</scope>
    <source>
        <strain evidence="2">JCM 17688</strain>
    </source>
</reference>
<dbReference type="PANTHER" id="PTHR10091:SF0">
    <property type="entry name" value="GALACTOSE MUTAROTASE"/>
    <property type="match status" value="1"/>
</dbReference>
<proteinExistence type="predicted"/>
<dbReference type="Pfam" id="PF01263">
    <property type="entry name" value="Aldose_epim"/>
    <property type="match status" value="1"/>
</dbReference>
<dbReference type="SUPFAM" id="SSF74650">
    <property type="entry name" value="Galactose mutarotase-like"/>
    <property type="match status" value="1"/>
</dbReference>
<dbReference type="PANTHER" id="PTHR10091">
    <property type="entry name" value="ALDOSE-1-EPIMERASE"/>
    <property type="match status" value="1"/>
</dbReference>
<protein>
    <submittedName>
        <fullName evidence="1">Aldose 1-epimerase family protein</fullName>
    </submittedName>
</protein>
<dbReference type="InterPro" id="IPR037480">
    <property type="entry name" value="YihR-like"/>
</dbReference>
<dbReference type="Gene3D" id="2.70.98.10">
    <property type="match status" value="1"/>
</dbReference>
<name>A0ABP8KJB6_9ACTN</name>
<comment type="caution">
    <text evidence="1">The sequence shown here is derived from an EMBL/GenBank/DDBJ whole genome shotgun (WGS) entry which is preliminary data.</text>
</comment>
<evidence type="ECO:0000313" key="2">
    <source>
        <dbReference type="Proteomes" id="UP001500635"/>
    </source>
</evidence>
<dbReference type="EMBL" id="BAABFR010000196">
    <property type="protein sequence ID" value="GAA4407908.1"/>
    <property type="molecule type" value="Genomic_DNA"/>
</dbReference>
<dbReference type="InterPro" id="IPR011013">
    <property type="entry name" value="Gal_mutarotase_sf_dom"/>
</dbReference>
<dbReference type="Proteomes" id="UP001500635">
    <property type="component" value="Unassembled WGS sequence"/>
</dbReference>
<sequence>MAVQPGFTITSGGYVAEIARTGAGLRGLTRGGVPLTEPWALGTKPPLSAGLILAPWPNRTEDGIYTFDGEIHRLDVTEVERNNAMHGFVRRVDWDDVETAEDAVTLTVDVGTHPGWPFDLHLRIRYAVSDAGLEAELTAENHGSAALPFALGFHTFLRVGDVPVDDCTLELGAALVQPLTERQLPAGPPVTVEGTDYDFRRPRPLAGRQLDTPFTATDHRYTLRAPHAEVQLWTDDSFGWVQAFVADPVNGQGFPGRGPGGEPARAIAVEPMTCPPNALHTGVDVITIDPGGRWTGRWGIR</sequence>
<dbReference type="InterPro" id="IPR008183">
    <property type="entry name" value="Aldose_1/G6P_1-epimerase"/>
</dbReference>
<dbReference type="RefSeq" id="WP_345001885.1">
    <property type="nucleotide sequence ID" value="NZ_BAABFR010000196.1"/>
</dbReference>
<organism evidence="1 2">
    <name type="scientific">Tsukamurella soli</name>
    <dbReference type="NCBI Taxonomy" id="644556"/>
    <lineage>
        <taxon>Bacteria</taxon>
        <taxon>Bacillati</taxon>
        <taxon>Actinomycetota</taxon>
        <taxon>Actinomycetes</taxon>
        <taxon>Mycobacteriales</taxon>
        <taxon>Tsukamurellaceae</taxon>
        <taxon>Tsukamurella</taxon>
    </lineage>
</organism>
<dbReference type="CDD" id="cd09022">
    <property type="entry name" value="Aldose_epim_Ec_YihR"/>
    <property type="match status" value="1"/>
</dbReference>
<keyword evidence="2" id="KW-1185">Reference proteome</keyword>